<dbReference type="AlphaFoldDB" id="A0A375YC56"/>
<dbReference type="Proteomes" id="UP000252008">
    <property type="component" value="Unassembled WGS sequence"/>
</dbReference>
<gene>
    <name evidence="1" type="ORF">MPP7335_00365</name>
</gene>
<proteinExistence type="predicted"/>
<accession>A0A375YC56</accession>
<reference evidence="1 2" key="1">
    <citation type="submission" date="2018-05" db="EMBL/GenBank/DDBJ databases">
        <authorList>
            <consortium name="IHU Genomes"/>
        </authorList>
    </citation>
    <scope>NUCLEOTIDE SEQUENCE [LARGE SCALE GENOMIC DNA]</scope>
    <source>
        <strain evidence="1 2">P7335</strain>
    </source>
</reference>
<dbReference type="STRING" id="39692.BST38_04765"/>
<name>A0A375YC56_MYCPF</name>
<keyword evidence="2" id="KW-1185">Reference proteome</keyword>
<organism evidence="1 2">
    <name type="scientific">Mycolicibacterium parafortuitum</name>
    <name type="common">Mycobacterium parafortuitum</name>
    <dbReference type="NCBI Taxonomy" id="39692"/>
    <lineage>
        <taxon>Bacteria</taxon>
        <taxon>Bacillati</taxon>
        <taxon>Actinomycetota</taxon>
        <taxon>Actinomycetes</taxon>
        <taxon>Mycobacteriales</taxon>
        <taxon>Mycobacteriaceae</taxon>
        <taxon>Mycolicibacterium</taxon>
    </lineage>
</organism>
<dbReference type="EMBL" id="UEGS01000001">
    <property type="protein sequence ID" value="SRX78638.1"/>
    <property type="molecule type" value="Genomic_DNA"/>
</dbReference>
<evidence type="ECO:0000313" key="2">
    <source>
        <dbReference type="Proteomes" id="UP000252008"/>
    </source>
</evidence>
<sequence length="127" mass="14007">MIPLRPWRCLLPLVSWLLVVLIPGLLMAATFGLERVESGLRDGTLSAADVDEFLEQAKASEAEARIRESAQTVPYTGSECVCEQSASLPAPLPMYTEAITARDLPSGDYLQHLANPEFRQTRHANRV</sequence>
<protein>
    <submittedName>
        <fullName evidence="1">Uncharacterized protein</fullName>
    </submittedName>
</protein>
<evidence type="ECO:0000313" key="1">
    <source>
        <dbReference type="EMBL" id="SRX78638.1"/>
    </source>
</evidence>